<dbReference type="EMBL" id="JAQQWK010000003">
    <property type="protein sequence ID" value="KAK8045616.1"/>
    <property type="molecule type" value="Genomic_DNA"/>
</dbReference>
<name>A0ABR1TG58_9PEZI</name>
<sequence>MESKLNVTKVVQDMGSSEKGKPGFGQSALWSAGVGVGGLQVGGDKRDGDWGGFECLELWLFLQYCGKPGDGLVERADALRGDDLEEKETIACQVKRPSTFAACLMLDGGRADGMMMARVQTAGESKPACFPIGRSSDVSPQPNLISIEGTLRESYLTI</sequence>
<organism evidence="1 2">
    <name type="scientific">Apiospora rasikravindrae</name>
    <dbReference type="NCBI Taxonomy" id="990691"/>
    <lineage>
        <taxon>Eukaryota</taxon>
        <taxon>Fungi</taxon>
        <taxon>Dikarya</taxon>
        <taxon>Ascomycota</taxon>
        <taxon>Pezizomycotina</taxon>
        <taxon>Sordariomycetes</taxon>
        <taxon>Xylariomycetidae</taxon>
        <taxon>Amphisphaeriales</taxon>
        <taxon>Apiosporaceae</taxon>
        <taxon>Apiospora</taxon>
    </lineage>
</organism>
<comment type="caution">
    <text evidence="1">The sequence shown here is derived from an EMBL/GenBank/DDBJ whole genome shotgun (WGS) entry which is preliminary data.</text>
</comment>
<proteinExistence type="predicted"/>
<dbReference type="Proteomes" id="UP001444661">
    <property type="component" value="Unassembled WGS sequence"/>
</dbReference>
<evidence type="ECO:0000313" key="1">
    <source>
        <dbReference type="EMBL" id="KAK8045616.1"/>
    </source>
</evidence>
<gene>
    <name evidence="1" type="ORF">PG993_005640</name>
</gene>
<protein>
    <submittedName>
        <fullName evidence="1">Uncharacterized protein</fullName>
    </submittedName>
</protein>
<accession>A0ABR1TG58</accession>
<evidence type="ECO:0000313" key="2">
    <source>
        <dbReference type="Proteomes" id="UP001444661"/>
    </source>
</evidence>
<reference evidence="1 2" key="1">
    <citation type="submission" date="2023-01" db="EMBL/GenBank/DDBJ databases">
        <title>Analysis of 21 Apiospora genomes using comparative genomics revels a genus with tremendous synthesis potential of carbohydrate active enzymes and secondary metabolites.</title>
        <authorList>
            <person name="Sorensen T."/>
        </authorList>
    </citation>
    <scope>NUCLEOTIDE SEQUENCE [LARGE SCALE GENOMIC DNA]</scope>
    <source>
        <strain evidence="1 2">CBS 33761</strain>
    </source>
</reference>
<keyword evidence="2" id="KW-1185">Reference proteome</keyword>